<sequence>MATDRLLTPTETAARLRISNRGLLRLRLEGRIGYTPIGTGENPRVYYTEDDIEEFIRNERRAPKAAKTPRRKAS</sequence>
<dbReference type="Pfam" id="PF12728">
    <property type="entry name" value="HTH_17"/>
    <property type="match status" value="1"/>
</dbReference>
<dbReference type="GO" id="GO:0003677">
    <property type="term" value="F:DNA binding"/>
    <property type="evidence" value="ECO:0007669"/>
    <property type="project" value="UniProtKB-KW"/>
</dbReference>
<dbReference type="EMBL" id="SMKA01000189">
    <property type="protein sequence ID" value="TDC22489.1"/>
    <property type="molecule type" value="Genomic_DNA"/>
</dbReference>
<evidence type="ECO:0000313" key="2">
    <source>
        <dbReference type="EMBL" id="TDC22489.1"/>
    </source>
</evidence>
<comment type="caution">
    <text evidence="2">The sequence shown here is derived from an EMBL/GenBank/DDBJ whole genome shotgun (WGS) entry which is preliminary data.</text>
</comment>
<proteinExistence type="predicted"/>
<dbReference type="AlphaFoldDB" id="A0A4R4PKM6"/>
<dbReference type="RefSeq" id="WP_132412726.1">
    <property type="nucleotide sequence ID" value="NZ_SMKA01000189.1"/>
</dbReference>
<name>A0A4R4PKM6_9ACTN</name>
<accession>A0A4R4PKM6</accession>
<protein>
    <submittedName>
        <fullName evidence="2">DNA-binding protein</fullName>
    </submittedName>
</protein>
<dbReference type="InterPro" id="IPR041657">
    <property type="entry name" value="HTH_17"/>
</dbReference>
<evidence type="ECO:0000313" key="3">
    <source>
        <dbReference type="Proteomes" id="UP000295075"/>
    </source>
</evidence>
<feature type="domain" description="Helix-turn-helix" evidence="1">
    <location>
        <begin position="6"/>
        <end position="59"/>
    </location>
</feature>
<keyword evidence="3" id="KW-1185">Reference proteome</keyword>
<keyword evidence="2" id="KW-0238">DNA-binding</keyword>
<gene>
    <name evidence="2" type="ORF">E1261_30735</name>
</gene>
<organism evidence="2 3">
    <name type="scientific">Kribbella albertanoniae</name>
    <dbReference type="NCBI Taxonomy" id="1266829"/>
    <lineage>
        <taxon>Bacteria</taxon>
        <taxon>Bacillati</taxon>
        <taxon>Actinomycetota</taxon>
        <taxon>Actinomycetes</taxon>
        <taxon>Propionibacteriales</taxon>
        <taxon>Kribbellaceae</taxon>
        <taxon>Kribbella</taxon>
    </lineage>
</organism>
<dbReference type="Proteomes" id="UP000295075">
    <property type="component" value="Unassembled WGS sequence"/>
</dbReference>
<reference evidence="2 3" key="1">
    <citation type="submission" date="2019-03" db="EMBL/GenBank/DDBJ databases">
        <title>Draft genome sequences of novel Actinobacteria.</title>
        <authorList>
            <person name="Sahin N."/>
            <person name="Ay H."/>
            <person name="Saygin H."/>
        </authorList>
    </citation>
    <scope>NUCLEOTIDE SEQUENCE [LARGE SCALE GENOMIC DNA]</scope>
    <source>
        <strain evidence="2 3">JCM 30547</strain>
    </source>
</reference>
<evidence type="ECO:0000259" key="1">
    <source>
        <dbReference type="Pfam" id="PF12728"/>
    </source>
</evidence>